<comment type="caution">
    <text evidence="2">The sequence shown here is derived from an EMBL/GenBank/DDBJ whole genome shotgun (WGS) entry which is preliminary data.</text>
</comment>
<keyword evidence="1" id="KW-0472">Membrane</keyword>
<dbReference type="EMBL" id="MU007040">
    <property type="protein sequence ID" value="KAF2430291.1"/>
    <property type="molecule type" value="Genomic_DNA"/>
</dbReference>
<organism evidence="2 3">
    <name type="scientific">Tothia fuscella</name>
    <dbReference type="NCBI Taxonomy" id="1048955"/>
    <lineage>
        <taxon>Eukaryota</taxon>
        <taxon>Fungi</taxon>
        <taxon>Dikarya</taxon>
        <taxon>Ascomycota</taxon>
        <taxon>Pezizomycotina</taxon>
        <taxon>Dothideomycetes</taxon>
        <taxon>Pleosporomycetidae</taxon>
        <taxon>Venturiales</taxon>
        <taxon>Cylindrosympodiaceae</taxon>
        <taxon>Tothia</taxon>
    </lineage>
</organism>
<proteinExistence type="predicted"/>
<evidence type="ECO:0000256" key="1">
    <source>
        <dbReference type="SAM" id="Phobius"/>
    </source>
</evidence>
<keyword evidence="1" id="KW-1133">Transmembrane helix</keyword>
<reference evidence="2" key="1">
    <citation type="journal article" date="2020" name="Stud. Mycol.">
        <title>101 Dothideomycetes genomes: a test case for predicting lifestyles and emergence of pathogens.</title>
        <authorList>
            <person name="Haridas S."/>
            <person name="Albert R."/>
            <person name="Binder M."/>
            <person name="Bloem J."/>
            <person name="Labutti K."/>
            <person name="Salamov A."/>
            <person name="Andreopoulos B."/>
            <person name="Baker S."/>
            <person name="Barry K."/>
            <person name="Bills G."/>
            <person name="Bluhm B."/>
            <person name="Cannon C."/>
            <person name="Castanera R."/>
            <person name="Culley D."/>
            <person name="Daum C."/>
            <person name="Ezra D."/>
            <person name="Gonzalez J."/>
            <person name="Henrissat B."/>
            <person name="Kuo A."/>
            <person name="Liang C."/>
            <person name="Lipzen A."/>
            <person name="Lutzoni F."/>
            <person name="Magnuson J."/>
            <person name="Mondo S."/>
            <person name="Nolan M."/>
            <person name="Ohm R."/>
            <person name="Pangilinan J."/>
            <person name="Park H.-J."/>
            <person name="Ramirez L."/>
            <person name="Alfaro M."/>
            <person name="Sun H."/>
            <person name="Tritt A."/>
            <person name="Yoshinaga Y."/>
            <person name="Zwiers L.-H."/>
            <person name="Turgeon B."/>
            <person name="Goodwin S."/>
            <person name="Spatafora J."/>
            <person name="Crous P."/>
            <person name="Grigoriev I."/>
        </authorList>
    </citation>
    <scope>NUCLEOTIDE SEQUENCE</scope>
    <source>
        <strain evidence="2">CBS 130266</strain>
    </source>
</reference>
<evidence type="ECO:0000313" key="3">
    <source>
        <dbReference type="Proteomes" id="UP000800235"/>
    </source>
</evidence>
<sequence length="51" mass="5772">MNVNLRQSHTLAAMRRWITILEAYFVVDSLTTIFVTGKLVSGLHPAVWNSL</sequence>
<protein>
    <submittedName>
        <fullName evidence="2">Uncharacterized protein</fullName>
    </submittedName>
</protein>
<dbReference type="AlphaFoldDB" id="A0A9P4NRD7"/>
<accession>A0A9P4NRD7</accession>
<name>A0A9P4NRD7_9PEZI</name>
<keyword evidence="1" id="KW-0812">Transmembrane</keyword>
<dbReference type="Proteomes" id="UP000800235">
    <property type="component" value="Unassembled WGS sequence"/>
</dbReference>
<feature type="transmembrane region" description="Helical" evidence="1">
    <location>
        <begin position="21"/>
        <end position="41"/>
    </location>
</feature>
<keyword evidence="3" id="KW-1185">Reference proteome</keyword>
<evidence type="ECO:0000313" key="2">
    <source>
        <dbReference type="EMBL" id="KAF2430291.1"/>
    </source>
</evidence>
<gene>
    <name evidence="2" type="ORF">EJ08DRAFT_649832</name>
</gene>